<organism evidence="1 2">
    <name type="scientific">Puccinia coronata f. sp. avenae</name>
    <dbReference type="NCBI Taxonomy" id="200324"/>
    <lineage>
        <taxon>Eukaryota</taxon>
        <taxon>Fungi</taxon>
        <taxon>Dikarya</taxon>
        <taxon>Basidiomycota</taxon>
        <taxon>Pucciniomycotina</taxon>
        <taxon>Pucciniomycetes</taxon>
        <taxon>Pucciniales</taxon>
        <taxon>Pucciniaceae</taxon>
        <taxon>Puccinia</taxon>
    </lineage>
</organism>
<keyword evidence="2" id="KW-1185">Reference proteome</keyword>
<dbReference type="Proteomes" id="UP000235388">
    <property type="component" value="Unassembled WGS sequence"/>
</dbReference>
<proteinExistence type="predicted"/>
<name>A0A2N5UQI7_9BASI</name>
<accession>A0A2N5UQI7</accession>
<dbReference type="AlphaFoldDB" id="A0A2N5UQI7"/>
<sequence>MKSQSDLGTISGRMHQAVALSRRSHPRLMKVDSTSKTTCTIGLSLMATTRILPCAKQPTHHQHIKGNQVNGREKVSSSLECVASGQWSIAAKPYLLGYPGLVVSRHPPWPRKEAALLSFNCTGRERSNGPLNTQPSLVFEGFQRLLRLTDQGNYYGTETKPICIDDELSVEEKKELLNRLHSVCLPLLDRQIIQLLELIDPYTDLQEESVSESKLQPILDIQSALQDNIGDIRSALDHLKELKAFRLKGLDQYLRIDLPRSLFEFFNESLQIIEPQSIPGVFPRLFPSPWASLSNASSAGSGSHSLADHASSSRDLIKMTMEWIVGSRVSEYPAALVARGEANHHHPTLQAIE</sequence>
<dbReference type="STRING" id="200324.A0A2N5UQI7"/>
<dbReference type="PANTHER" id="PTHR33069">
    <property type="entry name" value="CHROMOSOME 7, WHOLE GENOME SHOTGUN SEQUENCE-RELATED"/>
    <property type="match status" value="1"/>
</dbReference>
<gene>
    <name evidence="1" type="ORF">PCANC_11527</name>
</gene>
<evidence type="ECO:0000313" key="2">
    <source>
        <dbReference type="Proteomes" id="UP000235388"/>
    </source>
</evidence>
<reference evidence="1 2" key="1">
    <citation type="submission" date="2017-11" db="EMBL/GenBank/DDBJ databases">
        <title>De novo assembly and phasing of dikaryotic genomes from two isolates of Puccinia coronata f. sp. avenae, the causal agent of oat crown rust.</title>
        <authorList>
            <person name="Miller M.E."/>
            <person name="Zhang Y."/>
            <person name="Omidvar V."/>
            <person name="Sperschneider J."/>
            <person name="Schwessinger B."/>
            <person name="Raley C."/>
            <person name="Palmer J.M."/>
            <person name="Garnica D."/>
            <person name="Upadhyaya N."/>
            <person name="Rathjen J."/>
            <person name="Taylor J.M."/>
            <person name="Park R.F."/>
            <person name="Dodds P.N."/>
            <person name="Hirsch C.D."/>
            <person name="Kianian S.F."/>
            <person name="Figueroa M."/>
        </authorList>
    </citation>
    <scope>NUCLEOTIDE SEQUENCE [LARGE SCALE GENOMIC DNA]</scope>
    <source>
        <strain evidence="1">12NC29</strain>
    </source>
</reference>
<comment type="caution">
    <text evidence="1">The sequence shown here is derived from an EMBL/GenBank/DDBJ whole genome shotgun (WGS) entry which is preliminary data.</text>
</comment>
<dbReference type="EMBL" id="PGCJ01000187">
    <property type="protein sequence ID" value="PLW40021.1"/>
    <property type="molecule type" value="Genomic_DNA"/>
</dbReference>
<evidence type="ECO:0000313" key="1">
    <source>
        <dbReference type="EMBL" id="PLW40021.1"/>
    </source>
</evidence>
<protein>
    <submittedName>
        <fullName evidence="1">Uncharacterized protein</fullName>
    </submittedName>
</protein>
<dbReference type="PANTHER" id="PTHR33069:SF3">
    <property type="entry name" value="DYNEIN HEAVY CHAIN TAIL DOMAIN-CONTAINING PROTEIN"/>
    <property type="match status" value="1"/>
</dbReference>